<evidence type="ECO:0000256" key="2">
    <source>
        <dbReference type="ARBA" id="ARBA00022448"/>
    </source>
</evidence>
<evidence type="ECO:0000256" key="3">
    <source>
        <dbReference type="ARBA" id="ARBA00022692"/>
    </source>
</evidence>
<protein>
    <submittedName>
        <fullName evidence="7">Spore germination protein YndE</fullName>
    </submittedName>
</protein>
<feature type="transmembrane region" description="Helical" evidence="6">
    <location>
        <begin position="119"/>
        <end position="137"/>
    </location>
</feature>
<comment type="subcellular location">
    <subcellularLocation>
        <location evidence="1">Membrane</location>
        <topology evidence="1">Multi-pass membrane protein</topology>
    </subcellularLocation>
</comment>
<proteinExistence type="predicted"/>
<keyword evidence="5 6" id="KW-0472">Membrane</keyword>
<feature type="transmembrane region" description="Helical" evidence="6">
    <location>
        <begin position="80"/>
        <end position="99"/>
    </location>
</feature>
<evidence type="ECO:0000256" key="4">
    <source>
        <dbReference type="ARBA" id="ARBA00022989"/>
    </source>
</evidence>
<gene>
    <name evidence="7" type="primary">yndE_6</name>
    <name evidence="7" type="ORF">SDC9_111127</name>
</gene>
<dbReference type="PANTHER" id="PTHR34975">
    <property type="entry name" value="SPORE GERMINATION PROTEIN A2"/>
    <property type="match status" value="1"/>
</dbReference>
<keyword evidence="2" id="KW-0813">Transport</keyword>
<dbReference type="AlphaFoldDB" id="A0A645BI50"/>
<dbReference type="PANTHER" id="PTHR34975:SF2">
    <property type="entry name" value="SPORE GERMINATION PROTEIN A2"/>
    <property type="match status" value="1"/>
</dbReference>
<dbReference type="NCBIfam" id="TIGR00912">
    <property type="entry name" value="2A0309"/>
    <property type="match status" value="1"/>
</dbReference>
<feature type="transmembrane region" description="Helical" evidence="6">
    <location>
        <begin position="186"/>
        <end position="205"/>
    </location>
</feature>
<feature type="transmembrane region" description="Helical" evidence="6">
    <location>
        <begin position="146"/>
        <end position="166"/>
    </location>
</feature>
<dbReference type="GO" id="GO:0009847">
    <property type="term" value="P:spore germination"/>
    <property type="evidence" value="ECO:0007669"/>
    <property type="project" value="InterPro"/>
</dbReference>
<feature type="transmembrane region" description="Helical" evidence="6">
    <location>
        <begin position="269"/>
        <end position="289"/>
    </location>
</feature>
<evidence type="ECO:0000313" key="7">
    <source>
        <dbReference type="EMBL" id="MPM64241.1"/>
    </source>
</evidence>
<organism evidence="7">
    <name type="scientific">bioreactor metagenome</name>
    <dbReference type="NCBI Taxonomy" id="1076179"/>
    <lineage>
        <taxon>unclassified sequences</taxon>
        <taxon>metagenomes</taxon>
        <taxon>ecological metagenomes</taxon>
    </lineage>
</organism>
<name>A0A645BI50_9ZZZZ</name>
<keyword evidence="3 6" id="KW-0812">Transmembrane</keyword>
<dbReference type="Pfam" id="PF03845">
    <property type="entry name" value="Spore_permease"/>
    <property type="match status" value="1"/>
</dbReference>
<dbReference type="EMBL" id="VSSQ01019841">
    <property type="protein sequence ID" value="MPM64241.1"/>
    <property type="molecule type" value="Genomic_DNA"/>
</dbReference>
<evidence type="ECO:0000256" key="5">
    <source>
        <dbReference type="ARBA" id="ARBA00023136"/>
    </source>
</evidence>
<feature type="transmembrane region" description="Helical" evidence="6">
    <location>
        <begin position="301"/>
        <end position="318"/>
    </location>
</feature>
<reference evidence="7" key="1">
    <citation type="submission" date="2019-08" db="EMBL/GenBank/DDBJ databases">
        <authorList>
            <person name="Kucharzyk K."/>
            <person name="Murdoch R.W."/>
            <person name="Higgins S."/>
            <person name="Loffler F."/>
        </authorList>
    </citation>
    <scope>NUCLEOTIDE SEQUENCE</scope>
</reference>
<evidence type="ECO:0000256" key="6">
    <source>
        <dbReference type="SAM" id="Phobius"/>
    </source>
</evidence>
<feature type="transmembrane region" description="Helical" evidence="6">
    <location>
        <begin position="338"/>
        <end position="355"/>
    </location>
</feature>
<feature type="transmembrane region" description="Helical" evidence="6">
    <location>
        <begin position="40"/>
        <end position="60"/>
    </location>
</feature>
<accession>A0A645BI50</accession>
<feature type="transmembrane region" description="Helical" evidence="6">
    <location>
        <begin position="12"/>
        <end position="34"/>
    </location>
</feature>
<dbReference type="InterPro" id="IPR004761">
    <property type="entry name" value="Spore_GerAB"/>
</dbReference>
<feature type="transmembrane region" description="Helical" evidence="6">
    <location>
        <begin position="217"/>
        <end position="240"/>
    </location>
</feature>
<sequence length="373" mass="42202">MKIDNSQIPGPRFMFAIAFFLQSSALLTSFISGVTEQESWMTIVFAIVLSVPLLYLYRTLMVMFPDKNFLEIMDAVYGRILGKILGIGYAWFFITLSALNMHDLGDFAKITVMTETPHLVLAMLCILVAVYAVRHGLRVVTQYGTLFTYIEFGIVAITFILLLNQLDIHHLLPIFNLPAIKYVQSTHLILTIPFGELVVFLMLTPCVKMNPKQATKYWFWGVMMGMLTLLAVNVRDIAILGKTFDMFTLPGLVTLRLVSLGQALSRMEILFAVALIMLLFFKITVLCYVSTITVAQLFNTTAYRHLALIMGLLIIFYGPTLYPDPVAHTLSAWEVIPFIWTIFEFLIPFLTFILAKIRKLPQKRQAAAGSQEV</sequence>
<evidence type="ECO:0000256" key="1">
    <source>
        <dbReference type="ARBA" id="ARBA00004141"/>
    </source>
</evidence>
<dbReference type="GO" id="GO:0016020">
    <property type="term" value="C:membrane"/>
    <property type="evidence" value="ECO:0007669"/>
    <property type="project" value="UniProtKB-SubCell"/>
</dbReference>
<keyword evidence="4 6" id="KW-1133">Transmembrane helix</keyword>
<comment type="caution">
    <text evidence="7">The sequence shown here is derived from an EMBL/GenBank/DDBJ whole genome shotgun (WGS) entry which is preliminary data.</text>
</comment>